<proteinExistence type="inferred from homology"/>
<keyword evidence="3" id="KW-0645">Protease</keyword>
<dbReference type="PANTHER" id="PTHR32481">
    <property type="entry name" value="AMINOPEPTIDASE"/>
    <property type="match status" value="1"/>
</dbReference>
<dbReference type="SUPFAM" id="SSF101821">
    <property type="entry name" value="Aminopeptidase/glucanase lid domain"/>
    <property type="match status" value="1"/>
</dbReference>
<accession>A0A2K9EHN1</accession>
<evidence type="ECO:0000256" key="7">
    <source>
        <dbReference type="PIRSR" id="PIRSR001123-1"/>
    </source>
</evidence>
<organism evidence="9 11">
    <name type="scientific">Acetivibrio saccincola</name>
    <dbReference type="NCBI Taxonomy" id="1677857"/>
    <lineage>
        <taxon>Bacteria</taxon>
        <taxon>Bacillati</taxon>
        <taxon>Bacillota</taxon>
        <taxon>Clostridia</taxon>
        <taxon>Eubacteriales</taxon>
        <taxon>Oscillospiraceae</taxon>
        <taxon>Acetivibrio</taxon>
    </lineage>
</organism>
<dbReference type="Gene3D" id="3.40.630.10">
    <property type="entry name" value="Zn peptidases"/>
    <property type="match status" value="1"/>
</dbReference>
<reference evidence="9 11" key="1">
    <citation type="submission" date="2017-12" db="EMBL/GenBank/DDBJ databases">
        <title>Complete genome sequence of Herbivorax saccincola GGR1, a novel Cellulosome-producing hydrolytic bacterium in a thermophilic biogas plant, established by Illumina and Nanopore MinION sequencing.</title>
        <authorList>
            <person name="Pechtl A."/>
            <person name="Ruckert C."/>
            <person name="Koeck D.E."/>
            <person name="Maus I."/>
            <person name="Winkler A."/>
            <person name="Kalinowski J."/>
            <person name="Puhler A."/>
            <person name="Schwarz W.W."/>
            <person name="Zverlov V.V."/>
            <person name="Schluter A."/>
            <person name="Liebl W."/>
        </authorList>
    </citation>
    <scope>NUCLEOTIDE SEQUENCE [LARGE SCALE GENOMIC DNA]</scope>
    <source>
        <strain evidence="9">GGR1</strain>
        <strain evidence="11">SR1</strain>
    </source>
</reference>
<dbReference type="GO" id="GO:0046872">
    <property type="term" value="F:metal ion binding"/>
    <property type="evidence" value="ECO:0007669"/>
    <property type="project" value="UniProtKB-UniRule"/>
</dbReference>
<dbReference type="Gene3D" id="2.40.30.40">
    <property type="entry name" value="Peptidase M42, domain 2"/>
    <property type="match status" value="1"/>
</dbReference>
<name>A0A2K9EHN1_9FIRM</name>
<dbReference type="EMBL" id="CP025197">
    <property type="protein sequence ID" value="AUG57453.1"/>
    <property type="molecule type" value="Genomic_DNA"/>
</dbReference>
<dbReference type="PIRSF" id="PIRSF001123">
    <property type="entry name" value="PepA_GA"/>
    <property type="match status" value="1"/>
</dbReference>
<dbReference type="InterPro" id="IPR051464">
    <property type="entry name" value="Peptidase_M42_aminopept"/>
</dbReference>
<feature type="binding site" evidence="8">
    <location>
        <position position="163"/>
    </location>
    <ligand>
        <name>Zn(2+)</name>
        <dbReference type="ChEBI" id="CHEBI:29105"/>
        <label>1</label>
    </ligand>
</feature>
<dbReference type="AlphaFoldDB" id="A0A2K9EHN1"/>
<dbReference type="Proteomes" id="UP000233534">
    <property type="component" value="Chromosome"/>
</dbReference>
<feature type="binding site" evidence="8">
    <location>
        <position position="302"/>
    </location>
    <ligand>
        <name>Zn(2+)</name>
        <dbReference type="ChEBI" id="CHEBI:29105"/>
        <label>2</label>
    </ligand>
</feature>
<evidence type="ECO:0000313" key="11">
    <source>
        <dbReference type="Proteomes" id="UP000233534"/>
    </source>
</evidence>
<evidence type="ECO:0000256" key="3">
    <source>
        <dbReference type="ARBA" id="ARBA00022670"/>
    </source>
</evidence>
<reference evidence="10 12" key="2">
    <citation type="journal article" date="2018" name="Syst. Appl. Microbiol.">
        <title>Characterization and high-quality draft genome sequence of Herbivorax saccincola A7, an anaerobic, alkaliphilic, thermophilic, cellulolytic, and xylanolytic bacterium.</title>
        <authorList>
            <person name="Aikawa S."/>
            <person name="Baramee S."/>
            <person name="Sermsathanaswadi J."/>
            <person name="Thianheng P."/>
            <person name="Tachaapaikoon C."/>
            <person name="Shikata A."/>
            <person name="Waeonukul R."/>
            <person name="Pason P."/>
            <person name="Ratanakhanokchai K."/>
            <person name="Kosugi A."/>
        </authorList>
    </citation>
    <scope>NUCLEOTIDE SEQUENCE [LARGE SCALE GENOMIC DNA]</scope>
    <source>
        <strain evidence="10 12">A7</strain>
    </source>
</reference>
<keyword evidence="11" id="KW-1185">Reference proteome</keyword>
<dbReference type="EC" id="3.4.11.-" evidence="9"/>
<evidence type="ECO:0000256" key="2">
    <source>
        <dbReference type="ARBA" id="ARBA00022438"/>
    </source>
</evidence>
<comment type="cofactor">
    <cofactor evidence="8">
        <name>a divalent metal cation</name>
        <dbReference type="ChEBI" id="CHEBI:60240"/>
    </cofactor>
    <text evidence="8">Binds 2 divalent metal cations per subunit.</text>
</comment>
<feature type="binding site" evidence="8">
    <location>
        <position position="216"/>
    </location>
    <ligand>
        <name>Zn(2+)</name>
        <dbReference type="ChEBI" id="CHEBI:29105"/>
        <label>1</label>
    </ligand>
</feature>
<dbReference type="OrthoDB" id="9772053at2"/>
<keyword evidence="5 9" id="KW-0378">Hydrolase</keyword>
<evidence type="ECO:0000256" key="5">
    <source>
        <dbReference type="ARBA" id="ARBA00022801"/>
    </source>
</evidence>
<feature type="binding site" evidence="8">
    <location>
        <position position="60"/>
    </location>
    <ligand>
        <name>Zn(2+)</name>
        <dbReference type="ChEBI" id="CHEBI:29105"/>
        <label>1</label>
    </ligand>
</feature>
<dbReference type="InterPro" id="IPR008007">
    <property type="entry name" value="Peptidase_M42"/>
</dbReference>
<dbReference type="PANTHER" id="PTHR32481:SF0">
    <property type="entry name" value="AMINOPEPTIDASE YPDE-RELATED"/>
    <property type="match status" value="1"/>
</dbReference>
<dbReference type="Pfam" id="PF05343">
    <property type="entry name" value="Peptidase_M42"/>
    <property type="match status" value="1"/>
</dbReference>
<dbReference type="EMBL" id="NEMB01000003">
    <property type="protein sequence ID" value="PQQ67375.1"/>
    <property type="molecule type" value="Genomic_DNA"/>
</dbReference>
<gene>
    <name evidence="9" type="primary">ysdC3</name>
    <name evidence="10" type="ORF">B9R14_11880</name>
    <name evidence="9" type="ORF">HVS_07710</name>
</gene>
<keyword evidence="4 8" id="KW-0479">Metal-binding</keyword>
<evidence type="ECO:0000256" key="6">
    <source>
        <dbReference type="PIRNR" id="PIRNR001123"/>
    </source>
</evidence>
<dbReference type="CDD" id="cd05656">
    <property type="entry name" value="M42_Frv"/>
    <property type="match status" value="1"/>
</dbReference>
<evidence type="ECO:0000256" key="8">
    <source>
        <dbReference type="PIRSR" id="PIRSR001123-2"/>
    </source>
</evidence>
<dbReference type="Proteomes" id="UP000239720">
    <property type="component" value="Unassembled WGS sequence"/>
</dbReference>
<evidence type="ECO:0000256" key="4">
    <source>
        <dbReference type="ARBA" id="ARBA00022723"/>
    </source>
</evidence>
<dbReference type="RefSeq" id="WP_101300815.1">
    <property type="nucleotide sequence ID" value="NZ_CP025197.1"/>
</dbReference>
<dbReference type="GO" id="GO:0006508">
    <property type="term" value="P:proteolysis"/>
    <property type="evidence" value="ECO:0007669"/>
    <property type="project" value="UniProtKB-KW"/>
</dbReference>
<feature type="binding site" evidence="8">
    <location>
        <position position="163"/>
    </location>
    <ligand>
        <name>Zn(2+)</name>
        <dbReference type="ChEBI" id="CHEBI:29105"/>
        <label>2</label>
    </ligand>
</feature>
<comment type="similarity">
    <text evidence="1 6">Belongs to the peptidase M42 family.</text>
</comment>
<evidence type="ECO:0000313" key="9">
    <source>
        <dbReference type="EMBL" id="AUG57453.1"/>
    </source>
</evidence>
<feature type="binding site" evidence="8">
    <location>
        <position position="194"/>
    </location>
    <ligand>
        <name>Zn(2+)</name>
        <dbReference type="ChEBI" id="CHEBI:29105"/>
        <label>2</label>
    </ligand>
</feature>
<sequence length="330" mass="35880">MFDLLKKLTQITGVSGNEEEIRNVIIEEIKDKVDEITVDTLGNLIAVKKGSGKRIMVAAHMDEIGVIATYIDDNGFIRFSNIGGVSKYNAIGQKVKFGNGTIGAVYYEEKIDDIKNLDLSKMYIDIGAKDREEALKSVNIGDVACFVGDAVRQGDMIISKALDDRCGCAVVIQAIKNMKETENEIYFVFTVQEELGLRGAKTAAYQIKPDLAIAVDVTATGDTPKCRPMEVKCGNGPAIKIKDRSIICHPKVKNLLEKAANKINIPYQFEILEFGGTDSGAIHISAGGVPSGVISIPCRYVHSPVETASLTDIENAVKLLVESLCYVEND</sequence>
<evidence type="ECO:0000313" key="12">
    <source>
        <dbReference type="Proteomes" id="UP000239720"/>
    </source>
</evidence>
<protein>
    <submittedName>
        <fullName evidence="9 10">Aminopeptidase</fullName>
        <ecNumber evidence="9">3.4.11.-</ecNumber>
    </submittedName>
</protein>
<dbReference type="GO" id="GO:0004177">
    <property type="term" value="F:aminopeptidase activity"/>
    <property type="evidence" value="ECO:0007669"/>
    <property type="project" value="UniProtKB-UniRule"/>
</dbReference>
<feature type="active site" description="Proton acceptor" evidence="7">
    <location>
        <position position="193"/>
    </location>
</feature>
<dbReference type="KEGG" id="hsc:HVS_07710"/>
<dbReference type="SUPFAM" id="SSF53187">
    <property type="entry name" value="Zn-dependent exopeptidases"/>
    <property type="match status" value="1"/>
</dbReference>
<evidence type="ECO:0000256" key="1">
    <source>
        <dbReference type="ARBA" id="ARBA00006272"/>
    </source>
</evidence>
<evidence type="ECO:0000313" key="10">
    <source>
        <dbReference type="EMBL" id="PQQ67375.1"/>
    </source>
</evidence>
<dbReference type="InterPro" id="IPR023367">
    <property type="entry name" value="Peptidase_M42_dom2"/>
</dbReference>
<keyword evidence="2 9" id="KW-0031">Aminopeptidase</keyword>